<dbReference type="Pfam" id="PF00282">
    <property type="entry name" value="Pyridoxal_deC"/>
    <property type="match status" value="1"/>
</dbReference>
<dbReference type="GO" id="GO:0016831">
    <property type="term" value="F:carboxy-lyase activity"/>
    <property type="evidence" value="ECO:0007669"/>
    <property type="project" value="UniProtKB-KW"/>
</dbReference>
<dbReference type="PANTHER" id="PTHR45677:SF8">
    <property type="entry name" value="CYSTEINE SULFINIC ACID DECARBOXYLASE"/>
    <property type="match status" value="1"/>
</dbReference>
<keyword evidence="3" id="KW-0210">Decarboxylase</keyword>
<dbReference type="KEGG" id="tet:TTHERM_00289080"/>
<dbReference type="InterPro" id="IPR002129">
    <property type="entry name" value="PyrdxlP-dep_de-COase"/>
</dbReference>
<dbReference type="Proteomes" id="UP000009168">
    <property type="component" value="Unassembled WGS sequence"/>
</dbReference>
<evidence type="ECO:0000256" key="3">
    <source>
        <dbReference type="ARBA" id="ARBA00022793"/>
    </source>
</evidence>
<dbReference type="InParanoid" id="I7LVK0"/>
<name>I7LVK0_TETTS</name>
<dbReference type="GO" id="GO:0005737">
    <property type="term" value="C:cytoplasm"/>
    <property type="evidence" value="ECO:0007669"/>
    <property type="project" value="TreeGrafter"/>
</dbReference>
<evidence type="ECO:0000256" key="4">
    <source>
        <dbReference type="ARBA" id="ARBA00022898"/>
    </source>
</evidence>
<keyword evidence="4 6" id="KW-0663">Pyridoxal phosphate</keyword>
<dbReference type="eggNOG" id="KOG0629">
    <property type="taxonomic scope" value="Eukaryota"/>
</dbReference>
<dbReference type="InterPro" id="IPR015421">
    <property type="entry name" value="PyrdxlP-dep_Trfase_major"/>
</dbReference>
<keyword evidence="9" id="KW-1185">Reference proteome</keyword>
<evidence type="ECO:0000256" key="7">
    <source>
        <dbReference type="RuleBase" id="RU000382"/>
    </source>
</evidence>
<dbReference type="AlphaFoldDB" id="I7LVK0"/>
<dbReference type="InterPro" id="IPR015424">
    <property type="entry name" value="PyrdxlP-dep_Trfase"/>
</dbReference>
<evidence type="ECO:0000256" key="1">
    <source>
        <dbReference type="ARBA" id="ARBA00001933"/>
    </source>
</evidence>
<evidence type="ECO:0000313" key="9">
    <source>
        <dbReference type="Proteomes" id="UP000009168"/>
    </source>
</evidence>
<dbReference type="EMBL" id="GG662651">
    <property type="protein sequence ID" value="EAR98380.2"/>
    <property type="molecule type" value="Genomic_DNA"/>
</dbReference>
<organism evidence="8 9">
    <name type="scientific">Tetrahymena thermophila (strain SB210)</name>
    <dbReference type="NCBI Taxonomy" id="312017"/>
    <lineage>
        <taxon>Eukaryota</taxon>
        <taxon>Sar</taxon>
        <taxon>Alveolata</taxon>
        <taxon>Ciliophora</taxon>
        <taxon>Intramacronucleata</taxon>
        <taxon>Oligohymenophorea</taxon>
        <taxon>Hymenostomatida</taxon>
        <taxon>Tetrahymenina</taxon>
        <taxon>Tetrahymenidae</taxon>
        <taxon>Tetrahymena</taxon>
    </lineage>
</organism>
<evidence type="ECO:0000256" key="5">
    <source>
        <dbReference type="ARBA" id="ARBA00023239"/>
    </source>
</evidence>
<evidence type="ECO:0000256" key="6">
    <source>
        <dbReference type="PIRSR" id="PIRSR602129-50"/>
    </source>
</evidence>
<dbReference type="STRING" id="312017.I7LVK0"/>
<gene>
    <name evidence="8" type="ORF">TTHERM_00289080</name>
</gene>
<dbReference type="SUPFAM" id="SSF53383">
    <property type="entry name" value="PLP-dependent transferases"/>
    <property type="match status" value="1"/>
</dbReference>
<reference evidence="9" key="1">
    <citation type="journal article" date="2006" name="PLoS Biol.">
        <title>Macronuclear genome sequence of the ciliate Tetrahymena thermophila, a model eukaryote.</title>
        <authorList>
            <person name="Eisen J.A."/>
            <person name="Coyne R.S."/>
            <person name="Wu M."/>
            <person name="Wu D."/>
            <person name="Thiagarajan M."/>
            <person name="Wortman J.R."/>
            <person name="Badger J.H."/>
            <person name="Ren Q."/>
            <person name="Amedeo P."/>
            <person name="Jones K.M."/>
            <person name="Tallon L.J."/>
            <person name="Delcher A.L."/>
            <person name="Salzberg S.L."/>
            <person name="Silva J.C."/>
            <person name="Haas B.J."/>
            <person name="Majoros W.H."/>
            <person name="Farzad M."/>
            <person name="Carlton J.M."/>
            <person name="Smith R.K. Jr."/>
            <person name="Garg J."/>
            <person name="Pearlman R.E."/>
            <person name="Karrer K.M."/>
            <person name="Sun L."/>
            <person name="Manning G."/>
            <person name="Elde N.C."/>
            <person name="Turkewitz A.P."/>
            <person name="Asai D.J."/>
            <person name="Wilkes D.E."/>
            <person name="Wang Y."/>
            <person name="Cai H."/>
            <person name="Collins K."/>
            <person name="Stewart B.A."/>
            <person name="Lee S.R."/>
            <person name="Wilamowska K."/>
            <person name="Weinberg Z."/>
            <person name="Ruzzo W.L."/>
            <person name="Wloga D."/>
            <person name="Gaertig J."/>
            <person name="Frankel J."/>
            <person name="Tsao C.-C."/>
            <person name="Gorovsky M.A."/>
            <person name="Keeling P.J."/>
            <person name="Waller R.F."/>
            <person name="Patron N.J."/>
            <person name="Cherry J.M."/>
            <person name="Stover N.A."/>
            <person name="Krieger C.J."/>
            <person name="del Toro C."/>
            <person name="Ryder H.F."/>
            <person name="Williamson S.C."/>
            <person name="Barbeau R.A."/>
            <person name="Hamilton E.P."/>
            <person name="Orias E."/>
        </authorList>
    </citation>
    <scope>NUCLEOTIDE SEQUENCE [LARGE SCALE GENOMIC DNA]</scope>
    <source>
        <strain evidence="9">SB210</strain>
    </source>
</reference>
<dbReference type="GO" id="GO:0019752">
    <property type="term" value="P:carboxylic acid metabolic process"/>
    <property type="evidence" value="ECO:0007669"/>
    <property type="project" value="InterPro"/>
</dbReference>
<dbReference type="RefSeq" id="XP_001018625.2">
    <property type="nucleotide sequence ID" value="XM_001018625.3"/>
</dbReference>
<dbReference type="GO" id="GO:0030170">
    <property type="term" value="F:pyridoxal phosphate binding"/>
    <property type="evidence" value="ECO:0007669"/>
    <property type="project" value="InterPro"/>
</dbReference>
<accession>I7LVK0</accession>
<dbReference type="HOGENOM" id="CLU_011856_0_0_1"/>
<dbReference type="Gene3D" id="3.40.640.10">
    <property type="entry name" value="Type I PLP-dependent aspartate aminotransferase-like (Major domain)"/>
    <property type="match status" value="1"/>
</dbReference>
<proteinExistence type="inferred from homology"/>
<dbReference type="PANTHER" id="PTHR45677">
    <property type="entry name" value="GLUTAMATE DECARBOXYLASE-RELATED"/>
    <property type="match status" value="1"/>
</dbReference>
<dbReference type="OrthoDB" id="310546at2759"/>
<comment type="cofactor">
    <cofactor evidence="1 6 7">
        <name>pyridoxal 5'-phosphate</name>
        <dbReference type="ChEBI" id="CHEBI:597326"/>
    </cofactor>
</comment>
<comment type="similarity">
    <text evidence="2 7">Belongs to the group II decarboxylase family.</text>
</comment>
<feature type="modified residue" description="N6-(pyridoxal phosphate)lysine" evidence="6">
    <location>
        <position position="304"/>
    </location>
</feature>
<evidence type="ECO:0000256" key="2">
    <source>
        <dbReference type="ARBA" id="ARBA00009533"/>
    </source>
</evidence>
<protein>
    <submittedName>
        <fullName evidence="8">Pyridoxal-dependent decarboxylase domain protein</fullName>
    </submittedName>
</protein>
<dbReference type="GeneID" id="7846854"/>
<dbReference type="Gene3D" id="3.90.1150.170">
    <property type="match status" value="1"/>
</dbReference>
<sequence>MEQQDQHLLANDKKLNEKFLDDVFQILKKIILECKTGNGKVIDFKTPDQLIKEIDLTLPLKGQSDEEIINFIKLVDKYSVKTSHSHFFNNLFGGSNEYSLAGDYFTSTINGSMYTYEMAPVFNFMENAIQQLFAERYLKWSTIDGVFCPGGSQSNFYGILAARQHKYPEFKRKGLRALPDLKLFTSELAHYSIEKGAIMLGFGLDSVVKIACDEEGRMIPEEFEKEIQKCIQEGSVPLMVNLTCGTTVFGVVDPINKCTEIAQKYNMWVHIDGCWGGHLIFLEEFRNKYSLISQADSFAWDAHKLFNVPQQCTAFFTRHVGLLHEANALGSDYLFMKDKKLYDATKYDSGDKTYQCARHIDVFKFWIYWKHFGTLGLEQIVADSLETTKYFAQLVKDHPNCELINEPEYVSVSFFYYPDSFLKRKELGEDKTEKFWEDMHNIPPIIKAKMVEQGTMMVAYQKQNQKSIQRKNFFRFIFTADKGKEEAQFALNEIHRLGKDL</sequence>
<dbReference type="OMA" id="AGMVIFK"/>
<evidence type="ECO:0000313" key="8">
    <source>
        <dbReference type="EMBL" id="EAR98380.2"/>
    </source>
</evidence>
<keyword evidence="5 7" id="KW-0456">Lyase</keyword>